<dbReference type="EMBL" id="CM045760">
    <property type="protein sequence ID" value="KAI8027355.1"/>
    <property type="molecule type" value="Genomic_DNA"/>
</dbReference>
<dbReference type="Proteomes" id="UP001060215">
    <property type="component" value="Chromosome 3"/>
</dbReference>
<reference evidence="1 2" key="1">
    <citation type="journal article" date="2022" name="Plant J.">
        <title>Chromosome-level genome of Camellia lanceoleosa provides a valuable resource for understanding genome evolution and self-incompatibility.</title>
        <authorList>
            <person name="Gong W."/>
            <person name="Xiao S."/>
            <person name="Wang L."/>
            <person name="Liao Z."/>
            <person name="Chang Y."/>
            <person name="Mo W."/>
            <person name="Hu G."/>
            <person name="Li W."/>
            <person name="Zhao G."/>
            <person name="Zhu H."/>
            <person name="Hu X."/>
            <person name="Ji K."/>
            <person name="Xiang X."/>
            <person name="Song Q."/>
            <person name="Yuan D."/>
            <person name="Jin S."/>
            <person name="Zhang L."/>
        </authorList>
    </citation>
    <scope>NUCLEOTIDE SEQUENCE [LARGE SCALE GENOMIC DNA]</scope>
    <source>
        <strain evidence="1">SQ_2022a</strain>
    </source>
</reference>
<gene>
    <name evidence="1" type="ORF">LOK49_LG02G01652</name>
</gene>
<comment type="caution">
    <text evidence="1">The sequence shown here is derived from an EMBL/GenBank/DDBJ whole genome shotgun (WGS) entry which is preliminary data.</text>
</comment>
<protein>
    <submittedName>
        <fullName evidence="1">Chromatin modification-related protein EAF1 B</fullName>
    </submittedName>
</protein>
<sequence>MYSGQAIPSSKPVQQMLSHSDNSNQGGHAAQATSSGHMLPVSPQAVQPSVMASSNHQQVQPHQKSVTQTKPLVQRVFQQNPQLNSDPQSKSQADQAQAQTDQKPVSNSSQLGTTTATMPQSSVDTNTAMPVVSSSSAQWKTPEQKYASGLPNPSTKLTPVGSLPLNNSAGSEPMPTVRARAGAVIRRLDPSWR</sequence>
<organism evidence="1 2">
    <name type="scientific">Camellia lanceoleosa</name>
    <dbReference type="NCBI Taxonomy" id="1840588"/>
    <lineage>
        <taxon>Eukaryota</taxon>
        <taxon>Viridiplantae</taxon>
        <taxon>Streptophyta</taxon>
        <taxon>Embryophyta</taxon>
        <taxon>Tracheophyta</taxon>
        <taxon>Spermatophyta</taxon>
        <taxon>Magnoliopsida</taxon>
        <taxon>eudicotyledons</taxon>
        <taxon>Gunneridae</taxon>
        <taxon>Pentapetalae</taxon>
        <taxon>asterids</taxon>
        <taxon>Ericales</taxon>
        <taxon>Theaceae</taxon>
        <taxon>Camellia</taxon>
    </lineage>
</organism>
<keyword evidence="2" id="KW-1185">Reference proteome</keyword>
<accession>A0ACC0IP48</accession>
<evidence type="ECO:0000313" key="2">
    <source>
        <dbReference type="Proteomes" id="UP001060215"/>
    </source>
</evidence>
<proteinExistence type="predicted"/>
<evidence type="ECO:0000313" key="1">
    <source>
        <dbReference type="EMBL" id="KAI8027355.1"/>
    </source>
</evidence>
<name>A0ACC0IP48_9ERIC</name>